<dbReference type="Pfam" id="PF01625">
    <property type="entry name" value="PMSR"/>
    <property type="match status" value="1"/>
</dbReference>
<dbReference type="InterPro" id="IPR036509">
    <property type="entry name" value="Met_Sox_Rdtase_MsrA_sf"/>
</dbReference>
<dbReference type="GO" id="GO:0033744">
    <property type="term" value="F:L-methionine:thioredoxin-disulfide S-oxidoreductase activity"/>
    <property type="evidence" value="ECO:0007669"/>
    <property type="project" value="RHEA"/>
</dbReference>
<dbReference type="InterPro" id="IPR002569">
    <property type="entry name" value="Met_Sox_Rdtase_MsrA_dom"/>
</dbReference>
<dbReference type="KEGG" id="blin:BLSMQ_0985"/>
<gene>
    <name evidence="5" type="primary">msrA</name>
    <name evidence="7" type="ORF">BLSMQ_0985</name>
</gene>
<dbReference type="EMBL" id="CP017150">
    <property type="protein sequence ID" value="AOP52697.1"/>
    <property type="molecule type" value="Genomic_DNA"/>
</dbReference>
<evidence type="ECO:0000256" key="1">
    <source>
        <dbReference type="ARBA" id="ARBA00005591"/>
    </source>
</evidence>
<dbReference type="eggNOG" id="COG0225">
    <property type="taxonomic scope" value="Bacteria"/>
</dbReference>
<evidence type="ECO:0000259" key="6">
    <source>
        <dbReference type="Pfam" id="PF01625"/>
    </source>
</evidence>
<feature type="active site" evidence="5">
    <location>
        <position position="18"/>
    </location>
</feature>
<feature type="domain" description="Peptide methionine sulphoxide reductase MsrA" evidence="6">
    <location>
        <begin position="12"/>
        <end position="161"/>
    </location>
</feature>
<evidence type="ECO:0000256" key="5">
    <source>
        <dbReference type="HAMAP-Rule" id="MF_01401"/>
    </source>
</evidence>
<dbReference type="PANTHER" id="PTHR43774:SF1">
    <property type="entry name" value="PEPTIDE METHIONINE SULFOXIDE REDUCTASE MSRA 2"/>
    <property type="match status" value="1"/>
</dbReference>
<dbReference type="AlphaFoldDB" id="A0A1D7W114"/>
<sequence length="181" mass="19958">MVVRNMSELRTLTLGAGCFWCLDAVYQRTTGVTSVISGYTGGHTPNPHYREVCSGTSGHAEALQVTFDPEIVPESVILGLFFTGHDPTSLNAQGYDVGTQYRSAMFYADEEEKARFEAAIAEAQGLFEAPIVTTLEPLGVFHTAEAVHQDFYTENRNNGYCRVIIDPKLSHAREAFAEWVS</sequence>
<protein>
    <recommendedName>
        <fullName evidence="5">Peptide methionine sulfoxide reductase MsrA</fullName>
        <shortName evidence="5">Protein-methionine-S-oxide reductase</shortName>
        <ecNumber evidence="5">1.8.4.11</ecNumber>
    </recommendedName>
    <alternativeName>
        <fullName evidence="5">Peptide-methionine (S)-S-oxide reductase</fullName>
        <shortName evidence="5">Peptide Met(O) reductase</shortName>
    </alternativeName>
</protein>
<dbReference type="GO" id="GO:0008113">
    <property type="term" value="F:peptide-methionine (S)-S-oxide reductase activity"/>
    <property type="evidence" value="ECO:0007669"/>
    <property type="project" value="UniProtKB-UniRule"/>
</dbReference>
<comment type="similarity">
    <text evidence="1 5">Belongs to the MsrA Met sulfoxide reductase family.</text>
</comment>
<dbReference type="PANTHER" id="PTHR43774">
    <property type="entry name" value="PEPTIDE METHIONINE SULFOXIDE REDUCTASE"/>
    <property type="match status" value="1"/>
</dbReference>
<name>A0A1D7W114_BREAU</name>
<evidence type="ECO:0000256" key="4">
    <source>
        <dbReference type="ARBA" id="ARBA00048782"/>
    </source>
</evidence>
<dbReference type="EC" id="1.8.4.11" evidence="5"/>
<proteinExistence type="inferred from homology"/>
<comment type="catalytic activity">
    <reaction evidence="4 5">
        <text>[thioredoxin]-disulfide + L-methionine + H2O = L-methionine (S)-S-oxide + [thioredoxin]-dithiol</text>
        <dbReference type="Rhea" id="RHEA:19993"/>
        <dbReference type="Rhea" id="RHEA-COMP:10698"/>
        <dbReference type="Rhea" id="RHEA-COMP:10700"/>
        <dbReference type="ChEBI" id="CHEBI:15377"/>
        <dbReference type="ChEBI" id="CHEBI:29950"/>
        <dbReference type="ChEBI" id="CHEBI:50058"/>
        <dbReference type="ChEBI" id="CHEBI:57844"/>
        <dbReference type="ChEBI" id="CHEBI:58772"/>
        <dbReference type="EC" id="1.8.4.11"/>
    </reaction>
</comment>
<reference evidence="8" key="1">
    <citation type="submission" date="2016-09" db="EMBL/GenBank/DDBJ databases">
        <title>Complete Genome Sequence of Brevibacterium linens SMQ-1335.</title>
        <authorList>
            <person name="de Melo A.G."/>
            <person name="Labrie S.J."/>
            <person name="Dumaresq J."/>
            <person name="Roberts R.J."/>
            <person name="Tremblay D.M."/>
            <person name="Moineau S."/>
        </authorList>
    </citation>
    <scope>NUCLEOTIDE SEQUENCE [LARGE SCALE GENOMIC DNA]</scope>
    <source>
        <strain evidence="8">SMQ-1335</strain>
    </source>
</reference>
<evidence type="ECO:0000313" key="7">
    <source>
        <dbReference type="EMBL" id="AOP52697.1"/>
    </source>
</evidence>
<dbReference type="SUPFAM" id="SSF55068">
    <property type="entry name" value="Peptide methionine sulfoxide reductase"/>
    <property type="match status" value="1"/>
</dbReference>
<comment type="catalytic activity">
    <reaction evidence="3 5">
        <text>L-methionyl-[protein] + [thioredoxin]-disulfide + H2O = L-methionyl-(S)-S-oxide-[protein] + [thioredoxin]-dithiol</text>
        <dbReference type="Rhea" id="RHEA:14217"/>
        <dbReference type="Rhea" id="RHEA-COMP:10698"/>
        <dbReference type="Rhea" id="RHEA-COMP:10700"/>
        <dbReference type="Rhea" id="RHEA-COMP:12313"/>
        <dbReference type="Rhea" id="RHEA-COMP:12315"/>
        <dbReference type="ChEBI" id="CHEBI:15377"/>
        <dbReference type="ChEBI" id="CHEBI:16044"/>
        <dbReference type="ChEBI" id="CHEBI:29950"/>
        <dbReference type="ChEBI" id="CHEBI:44120"/>
        <dbReference type="ChEBI" id="CHEBI:50058"/>
        <dbReference type="EC" id="1.8.4.11"/>
    </reaction>
</comment>
<keyword evidence="2 5" id="KW-0560">Oxidoreductase</keyword>
<evidence type="ECO:0000313" key="8">
    <source>
        <dbReference type="Proteomes" id="UP000094793"/>
    </source>
</evidence>
<evidence type="ECO:0000256" key="2">
    <source>
        <dbReference type="ARBA" id="ARBA00023002"/>
    </source>
</evidence>
<dbReference type="HAMAP" id="MF_01401">
    <property type="entry name" value="MsrA"/>
    <property type="match status" value="1"/>
</dbReference>
<dbReference type="Gene3D" id="3.30.1060.10">
    <property type="entry name" value="Peptide methionine sulphoxide reductase MsrA"/>
    <property type="match status" value="1"/>
</dbReference>
<evidence type="ECO:0000256" key="3">
    <source>
        <dbReference type="ARBA" id="ARBA00047806"/>
    </source>
</evidence>
<comment type="function">
    <text evidence="5">Has an important function as a repair enzyme for proteins that have been inactivated by oxidation. Catalyzes the reversible oxidation-reduction of methionine sulfoxide in proteins to methionine.</text>
</comment>
<organism evidence="7 8">
    <name type="scientific">Brevibacterium aurantiacum</name>
    <dbReference type="NCBI Taxonomy" id="273384"/>
    <lineage>
        <taxon>Bacteria</taxon>
        <taxon>Bacillati</taxon>
        <taxon>Actinomycetota</taxon>
        <taxon>Actinomycetes</taxon>
        <taxon>Micrococcales</taxon>
        <taxon>Brevibacteriaceae</taxon>
        <taxon>Brevibacterium</taxon>
    </lineage>
</organism>
<dbReference type="NCBIfam" id="TIGR00401">
    <property type="entry name" value="msrA"/>
    <property type="match status" value="1"/>
</dbReference>
<dbReference type="Proteomes" id="UP000094793">
    <property type="component" value="Chromosome"/>
</dbReference>
<dbReference type="PATRIC" id="fig|1703.10.peg.1012"/>
<accession>A0A1D7W114</accession>